<dbReference type="Gene3D" id="1.25.40.10">
    <property type="entry name" value="Tetratricopeptide repeat domain"/>
    <property type="match status" value="3"/>
</dbReference>
<sequence length="673" mass="75421">MKCMGKSCLNHVRLCSLFNTQCIKTRHFISTSTSKTGASTSIEEFTALCSKGHVKEAFKSFRSEIWSDTSLFCHLVQACILRKSLPMGKQLHSLTITSGCLNKFFSNHLLSMYSKLRESQTAITLFDHMPWRNIMSCNIMINCYVQSGDLDSARNVFDEMPQRNVATWNAMVSGLIQFEFNGDGLCLFSEMHELGFLPDEYTLGSVLRGCAGLRSLRAGKQVHAYVMKSGFKFDLVVGSSLAHMYMKSGSLEEGEKVIDSMPIRNVVAWNTLIAGKAQSGHPEEVLDNYNIMKLAGLRPDKITFVSVISSCSDLATLGQGQQTHAEAIKAGACSVVDLTSTLVSMYSRCGCLEDSVKVFVESESMDPVLWSSMIAAYGFHGRGEEAIKLFERMEEEGMEADDVAFLSLLYACSHCGLREKGLEFFDLMVGRYGLKPRREHYACIVDLLSRYGCLEEAEAMIRSMPIKADAIIWKILLAACKIHKNADVASRVAEEVLKVDPQDSASYVLLSNVHASAKRWEDVSAVRKMMRDKNLKKEPGVSWVEIKNQVHQFSRGDRSHPKSKEIDLYLNELTTEMKFRGYAPNTSAVLHDMDVEEKEDSLAHHSEKLAIAFALMNTPGGVPLRIMKNLRVCEDCHLAIKYISETKNREIIVRDSSRFHHFRNGGCSCGDYW</sequence>
<evidence type="ECO:0000256" key="1">
    <source>
        <dbReference type="ARBA" id="ARBA00006643"/>
    </source>
</evidence>
<dbReference type="AlphaFoldDB" id="W9RHC4"/>
<evidence type="ECO:0000256" key="2">
    <source>
        <dbReference type="ARBA" id="ARBA00022737"/>
    </source>
</evidence>
<evidence type="ECO:0000259" key="4">
    <source>
        <dbReference type="Pfam" id="PF14432"/>
    </source>
</evidence>
<dbReference type="GO" id="GO:0009451">
    <property type="term" value="P:RNA modification"/>
    <property type="evidence" value="ECO:0007669"/>
    <property type="project" value="InterPro"/>
</dbReference>
<feature type="repeat" description="PPR" evidence="3">
    <location>
        <begin position="366"/>
        <end position="400"/>
    </location>
</feature>
<dbReference type="GO" id="GO:0008270">
    <property type="term" value="F:zinc ion binding"/>
    <property type="evidence" value="ECO:0007669"/>
    <property type="project" value="InterPro"/>
</dbReference>
<dbReference type="GO" id="GO:0003723">
    <property type="term" value="F:RNA binding"/>
    <property type="evidence" value="ECO:0007669"/>
    <property type="project" value="InterPro"/>
</dbReference>
<reference evidence="6" key="1">
    <citation type="submission" date="2013-01" db="EMBL/GenBank/DDBJ databases">
        <title>Draft Genome Sequence of a Mulberry Tree, Morus notabilis C.K. Schneid.</title>
        <authorList>
            <person name="He N."/>
            <person name="Zhao S."/>
        </authorList>
    </citation>
    <scope>NUCLEOTIDE SEQUENCE</scope>
</reference>
<protein>
    <recommendedName>
        <fullName evidence="4">DYW domain-containing protein</fullName>
    </recommendedName>
</protein>
<dbReference type="NCBIfam" id="TIGR00756">
    <property type="entry name" value="PPR"/>
    <property type="match status" value="2"/>
</dbReference>
<comment type="similarity">
    <text evidence="1">Belongs to the PPR family. PCMP-H subfamily.</text>
</comment>
<name>W9RHC4_9ROSA</name>
<keyword evidence="2" id="KW-0677">Repeat</keyword>
<keyword evidence="6" id="KW-1185">Reference proteome</keyword>
<dbReference type="Pfam" id="PF14432">
    <property type="entry name" value="DYW_deaminase"/>
    <property type="match status" value="1"/>
</dbReference>
<dbReference type="Pfam" id="PF13041">
    <property type="entry name" value="PPR_2"/>
    <property type="match status" value="2"/>
</dbReference>
<feature type="repeat" description="PPR" evidence="3">
    <location>
        <begin position="133"/>
        <end position="167"/>
    </location>
</feature>
<proteinExistence type="inferred from homology"/>
<dbReference type="Pfam" id="PF20430">
    <property type="entry name" value="Eplus_motif"/>
    <property type="match status" value="1"/>
</dbReference>
<dbReference type="InterPro" id="IPR011990">
    <property type="entry name" value="TPR-like_helical_dom_sf"/>
</dbReference>
<dbReference type="PROSITE" id="PS51375">
    <property type="entry name" value="PPR"/>
    <property type="match status" value="3"/>
</dbReference>
<evidence type="ECO:0000313" key="6">
    <source>
        <dbReference type="Proteomes" id="UP000030645"/>
    </source>
</evidence>
<dbReference type="InterPro" id="IPR046960">
    <property type="entry name" value="PPR_At4g14850-like_plant"/>
</dbReference>
<dbReference type="InterPro" id="IPR046848">
    <property type="entry name" value="E_motif"/>
</dbReference>
<dbReference type="Proteomes" id="UP000030645">
    <property type="component" value="Unassembled WGS sequence"/>
</dbReference>
<dbReference type="InterPro" id="IPR002885">
    <property type="entry name" value="PPR_rpt"/>
</dbReference>
<feature type="domain" description="DYW" evidence="4">
    <location>
        <begin position="581"/>
        <end position="673"/>
    </location>
</feature>
<accession>W9RHC4</accession>
<dbReference type="InterPro" id="IPR032867">
    <property type="entry name" value="DYW_dom"/>
</dbReference>
<evidence type="ECO:0000313" key="5">
    <source>
        <dbReference type="EMBL" id="EXB92378.1"/>
    </source>
</evidence>
<dbReference type="InterPro" id="IPR046849">
    <property type="entry name" value="E2_motif"/>
</dbReference>
<dbReference type="FunFam" id="1.25.40.10:FF:000073">
    <property type="entry name" value="Pentatricopeptide repeat-containing protein chloroplastic"/>
    <property type="match status" value="1"/>
</dbReference>
<dbReference type="FunFam" id="1.25.40.10:FF:000442">
    <property type="entry name" value="Pentatricopeptide repeat-containing protein At3g49710"/>
    <property type="match status" value="1"/>
</dbReference>
<organism evidence="5 6">
    <name type="scientific">Morus notabilis</name>
    <dbReference type="NCBI Taxonomy" id="981085"/>
    <lineage>
        <taxon>Eukaryota</taxon>
        <taxon>Viridiplantae</taxon>
        <taxon>Streptophyta</taxon>
        <taxon>Embryophyta</taxon>
        <taxon>Tracheophyta</taxon>
        <taxon>Spermatophyta</taxon>
        <taxon>Magnoliopsida</taxon>
        <taxon>eudicotyledons</taxon>
        <taxon>Gunneridae</taxon>
        <taxon>Pentapetalae</taxon>
        <taxon>rosids</taxon>
        <taxon>fabids</taxon>
        <taxon>Rosales</taxon>
        <taxon>Moraceae</taxon>
        <taxon>Moreae</taxon>
        <taxon>Morus</taxon>
    </lineage>
</organism>
<dbReference type="PANTHER" id="PTHR47926:SF409">
    <property type="entry name" value="DYW DOMAIN-CONTAINING PROTEIN"/>
    <property type="match status" value="1"/>
</dbReference>
<dbReference type="SUPFAM" id="SSF48452">
    <property type="entry name" value="TPR-like"/>
    <property type="match status" value="1"/>
</dbReference>
<dbReference type="FunFam" id="1.25.40.10:FF:000325">
    <property type="entry name" value="Pentatricopeptide repeat-containing protein At4g14820"/>
    <property type="match status" value="1"/>
</dbReference>
<dbReference type="eggNOG" id="KOG4197">
    <property type="taxonomic scope" value="Eukaryota"/>
</dbReference>
<feature type="repeat" description="PPR" evidence="3">
    <location>
        <begin position="265"/>
        <end position="299"/>
    </location>
</feature>
<dbReference type="PANTHER" id="PTHR47926">
    <property type="entry name" value="PENTATRICOPEPTIDE REPEAT-CONTAINING PROTEIN"/>
    <property type="match status" value="1"/>
</dbReference>
<gene>
    <name evidence="5" type="ORF">L484_021362</name>
</gene>
<evidence type="ECO:0000256" key="3">
    <source>
        <dbReference type="PROSITE-ProRule" id="PRU00708"/>
    </source>
</evidence>
<dbReference type="Pfam" id="PF01535">
    <property type="entry name" value="PPR"/>
    <property type="match status" value="4"/>
</dbReference>
<dbReference type="EMBL" id="KE345061">
    <property type="protein sequence ID" value="EXB92378.1"/>
    <property type="molecule type" value="Genomic_DNA"/>
</dbReference>
<dbReference type="Pfam" id="PF20431">
    <property type="entry name" value="E_motif"/>
    <property type="match status" value="1"/>
</dbReference>